<protein>
    <submittedName>
        <fullName evidence="1">17615_t:CDS:1</fullName>
    </submittedName>
</protein>
<evidence type="ECO:0000313" key="2">
    <source>
        <dbReference type="Proteomes" id="UP000789342"/>
    </source>
</evidence>
<dbReference type="AlphaFoldDB" id="A0A9N9P193"/>
<proteinExistence type="predicted"/>
<dbReference type="EMBL" id="CAJVPV010054209">
    <property type="protein sequence ID" value="CAG8782922.1"/>
    <property type="molecule type" value="Genomic_DNA"/>
</dbReference>
<sequence>FVEFDWIESHAHTAKIMKSSTNSGYVREDIKGTRISDDFDIFQTEVMSTPYNATEKHISDAKKTMRTDILNLITMLQNLLDCSISFATKINMYNMQSISE</sequence>
<organism evidence="1 2">
    <name type="scientific">Acaulospora morrowiae</name>
    <dbReference type="NCBI Taxonomy" id="94023"/>
    <lineage>
        <taxon>Eukaryota</taxon>
        <taxon>Fungi</taxon>
        <taxon>Fungi incertae sedis</taxon>
        <taxon>Mucoromycota</taxon>
        <taxon>Glomeromycotina</taxon>
        <taxon>Glomeromycetes</taxon>
        <taxon>Diversisporales</taxon>
        <taxon>Acaulosporaceae</taxon>
        <taxon>Acaulospora</taxon>
    </lineage>
</organism>
<keyword evidence="2" id="KW-1185">Reference proteome</keyword>
<dbReference type="Proteomes" id="UP000789342">
    <property type="component" value="Unassembled WGS sequence"/>
</dbReference>
<comment type="caution">
    <text evidence="1">The sequence shown here is derived from an EMBL/GenBank/DDBJ whole genome shotgun (WGS) entry which is preliminary data.</text>
</comment>
<gene>
    <name evidence="1" type="ORF">AMORRO_LOCUS17480</name>
</gene>
<accession>A0A9N9P193</accession>
<evidence type="ECO:0000313" key="1">
    <source>
        <dbReference type="EMBL" id="CAG8782922.1"/>
    </source>
</evidence>
<reference evidence="1" key="1">
    <citation type="submission" date="2021-06" db="EMBL/GenBank/DDBJ databases">
        <authorList>
            <person name="Kallberg Y."/>
            <person name="Tangrot J."/>
            <person name="Rosling A."/>
        </authorList>
    </citation>
    <scope>NUCLEOTIDE SEQUENCE</scope>
    <source>
        <strain evidence="1">CL551</strain>
    </source>
</reference>
<dbReference type="OrthoDB" id="2424898at2759"/>
<name>A0A9N9P193_9GLOM</name>
<feature type="non-terminal residue" evidence="1">
    <location>
        <position position="1"/>
    </location>
</feature>